<dbReference type="CDD" id="cd00293">
    <property type="entry name" value="USP-like"/>
    <property type="match status" value="1"/>
</dbReference>
<dbReference type="Pfam" id="PF00582">
    <property type="entry name" value="Usp"/>
    <property type="match status" value="1"/>
</dbReference>
<feature type="domain" description="UspA" evidence="1">
    <location>
        <begin position="7"/>
        <end position="75"/>
    </location>
</feature>
<sequence length="82" mass="8408">MAAAKHARLTATPTLLEGEILGKRVAELLADQAASVSADLVVLGSHGYRGLSHLFLGSVAEGTSRLCMAPVLIVHEAASTKG</sequence>
<dbReference type="EMBL" id="MLJW01000757">
    <property type="protein sequence ID" value="OIQ82886.1"/>
    <property type="molecule type" value="Genomic_DNA"/>
</dbReference>
<comment type="caution">
    <text evidence="2">The sequence shown here is derived from an EMBL/GenBank/DDBJ whole genome shotgun (WGS) entry which is preliminary data.</text>
</comment>
<dbReference type="Gene3D" id="3.40.50.620">
    <property type="entry name" value="HUPs"/>
    <property type="match status" value="1"/>
</dbReference>
<dbReference type="AlphaFoldDB" id="A0A1J5QH94"/>
<reference evidence="2" key="1">
    <citation type="submission" date="2016-10" db="EMBL/GenBank/DDBJ databases">
        <title>Sequence of Gallionella enrichment culture.</title>
        <authorList>
            <person name="Poehlein A."/>
            <person name="Muehling M."/>
            <person name="Daniel R."/>
        </authorList>
    </citation>
    <scope>NUCLEOTIDE SEQUENCE</scope>
</reference>
<proteinExistence type="predicted"/>
<dbReference type="PRINTS" id="PR01438">
    <property type="entry name" value="UNVRSLSTRESS"/>
</dbReference>
<evidence type="ECO:0000313" key="2">
    <source>
        <dbReference type="EMBL" id="OIQ82886.1"/>
    </source>
</evidence>
<dbReference type="InterPro" id="IPR006016">
    <property type="entry name" value="UspA"/>
</dbReference>
<organism evidence="2">
    <name type="scientific">mine drainage metagenome</name>
    <dbReference type="NCBI Taxonomy" id="410659"/>
    <lineage>
        <taxon>unclassified sequences</taxon>
        <taxon>metagenomes</taxon>
        <taxon>ecological metagenomes</taxon>
    </lineage>
</organism>
<gene>
    <name evidence="2" type="ORF">GALL_353300</name>
</gene>
<protein>
    <submittedName>
        <fullName evidence="2">Universal stress protein family protein</fullName>
    </submittedName>
</protein>
<dbReference type="SUPFAM" id="SSF52402">
    <property type="entry name" value="Adenine nucleotide alpha hydrolases-like"/>
    <property type="match status" value="1"/>
</dbReference>
<dbReference type="InterPro" id="IPR014729">
    <property type="entry name" value="Rossmann-like_a/b/a_fold"/>
</dbReference>
<evidence type="ECO:0000259" key="1">
    <source>
        <dbReference type="Pfam" id="PF00582"/>
    </source>
</evidence>
<accession>A0A1J5QH94</accession>
<dbReference type="InterPro" id="IPR006015">
    <property type="entry name" value="Universal_stress_UspA"/>
</dbReference>
<name>A0A1J5QH94_9ZZZZ</name>